<dbReference type="EMBL" id="JAFKCT010000001">
    <property type="protein sequence ID" value="MBN7809844.1"/>
    <property type="molecule type" value="Genomic_DNA"/>
</dbReference>
<keyword evidence="11" id="KW-1185">Reference proteome</keyword>
<evidence type="ECO:0000256" key="4">
    <source>
        <dbReference type="ARBA" id="ARBA00022747"/>
    </source>
</evidence>
<gene>
    <name evidence="10" type="ORF">J0A68_02690</name>
</gene>
<evidence type="ECO:0000256" key="2">
    <source>
        <dbReference type="ARBA" id="ARBA00022679"/>
    </source>
</evidence>
<evidence type="ECO:0000256" key="7">
    <source>
        <dbReference type="RuleBase" id="RU000416"/>
    </source>
</evidence>
<dbReference type="PRINTS" id="PR00105">
    <property type="entry name" value="C5METTRFRASE"/>
</dbReference>
<dbReference type="Gene3D" id="3.40.50.150">
    <property type="entry name" value="Vaccinia Virus protein VP39"/>
    <property type="match status" value="1"/>
</dbReference>
<protein>
    <recommendedName>
        <fullName evidence="8">Cytosine-specific methyltransferase</fullName>
        <ecNumber evidence="8">2.1.1.37</ecNumber>
    </recommendedName>
</protein>
<accession>A0ABS3C2M5</accession>
<comment type="caution">
    <text evidence="10">The sequence shown here is derived from an EMBL/GenBank/DDBJ whole genome shotgun (WGS) entry which is preliminary data.</text>
</comment>
<dbReference type="PANTHER" id="PTHR10629">
    <property type="entry name" value="CYTOSINE-SPECIFIC METHYLTRANSFERASE"/>
    <property type="match status" value="1"/>
</dbReference>
<dbReference type="InterPro" id="IPR018117">
    <property type="entry name" value="C5_DNA_meth_AS"/>
</dbReference>
<dbReference type="RefSeq" id="WP_206576641.1">
    <property type="nucleotide sequence ID" value="NZ_JAFKCT010000001.1"/>
</dbReference>
<proteinExistence type="inferred from homology"/>
<keyword evidence="4" id="KW-0680">Restriction system</keyword>
<evidence type="ECO:0000313" key="10">
    <source>
        <dbReference type="EMBL" id="MBN7809844.1"/>
    </source>
</evidence>
<dbReference type="InterPro" id="IPR041657">
    <property type="entry name" value="HTH_17"/>
</dbReference>
<reference evidence="10 11" key="1">
    <citation type="submission" date="2021-03" db="EMBL/GenBank/DDBJ databases">
        <title>novel species isolated from a fishpond in China.</title>
        <authorList>
            <person name="Lu H."/>
            <person name="Cai Z."/>
        </authorList>
    </citation>
    <scope>NUCLEOTIDE SEQUENCE [LARGE SCALE GENOMIC DNA]</scope>
    <source>
        <strain evidence="10 11">H41</strain>
    </source>
</reference>
<name>A0ABS3C2M5_9BACT</name>
<dbReference type="GO" id="GO:0032259">
    <property type="term" value="P:methylation"/>
    <property type="evidence" value="ECO:0007669"/>
    <property type="project" value="UniProtKB-KW"/>
</dbReference>
<dbReference type="InterPro" id="IPR001525">
    <property type="entry name" value="C5_MeTfrase"/>
</dbReference>
<comment type="similarity">
    <text evidence="6 7">Belongs to the class I-like SAM-binding methyltransferase superfamily. C5-methyltransferase family.</text>
</comment>
<dbReference type="SUPFAM" id="SSF53335">
    <property type="entry name" value="S-adenosyl-L-methionine-dependent methyltransferases"/>
    <property type="match status" value="1"/>
</dbReference>
<evidence type="ECO:0000256" key="3">
    <source>
        <dbReference type="ARBA" id="ARBA00022691"/>
    </source>
</evidence>
<dbReference type="GO" id="GO:0008168">
    <property type="term" value="F:methyltransferase activity"/>
    <property type="evidence" value="ECO:0007669"/>
    <property type="project" value="UniProtKB-KW"/>
</dbReference>
<feature type="active site" evidence="6">
    <location>
        <position position="150"/>
    </location>
</feature>
<keyword evidence="3 6" id="KW-0949">S-adenosyl-L-methionine</keyword>
<evidence type="ECO:0000256" key="6">
    <source>
        <dbReference type="PROSITE-ProRule" id="PRU01016"/>
    </source>
</evidence>
<dbReference type="Pfam" id="PF00145">
    <property type="entry name" value="DNA_methylase"/>
    <property type="match status" value="1"/>
</dbReference>
<comment type="catalytic activity">
    <reaction evidence="5 8">
        <text>a 2'-deoxycytidine in DNA + S-adenosyl-L-methionine = a 5-methyl-2'-deoxycytidine in DNA + S-adenosyl-L-homocysteine + H(+)</text>
        <dbReference type="Rhea" id="RHEA:13681"/>
        <dbReference type="Rhea" id="RHEA-COMP:11369"/>
        <dbReference type="Rhea" id="RHEA-COMP:11370"/>
        <dbReference type="ChEBI" id="CHEBI:15378"/>
        <dbReference type="ChEBI" id="CHEBI:57856"/>
        <dbReference type="ChEBI" id="CHEBI:59789"/>
        <dbReference type="ChEBI" id="CHEBI:85452"/>
        <dbReference type="ChEBI" id="CHEBI:85454"/>
        <dbReference type="EC" id="2.1.1.37"/>
    </reaction>
</comment>
<dbReference type="PROSITE" id="PS00094">
    <property type="entry name" value="C5_MTASE_1"/>
    <property type="match status" value="1"/>
</dbReference>
<sequence length="467" mass="52543">MLSVSEAALKLNLSVQQVRNLCRDGKVKSEKIGSTWIIDEKSLEKFIDNSNCGVAEDRAFYGFQPREKGKPIALSFFSGAMGLDIGLEKAGFQTLLASEIDKACRKTILKNRPNIALVGDISNYSPSQIRFVAGLDPKEEIDLVVGGPPCQAFSTAGKRKGFEDERGNVFLTFIDMVIGLNPRFAVIENVRGLLSAPLTHIPHKDRNAESLFFDERNLAGGALKFAIDKLKSAGYSLNFNLYNAANFGTPQKRERVIILCSRDTEKLPYLEPTHSEDAEAGLEAWNTFRAAVSDLREEEQEHLNFPEKRLRYYRRLSAGQNWRNLPTELQKEAMGASYYSGGGKTGFLRRINWDEPSPTLVTHPAMPATDLCHPEQNRPLSVQEYKRVQQFPDDWEITGTLLEKYKQIGNAVPVGLGLAVGRHLLKVIKGEEIRSYPGFRYSRYSNTDEVSWEREFLGRLEKLMLEA</sequence>
<dbReference type="InterPro" id="IPR031303">
    <property type="entry name" value="C5_meth_CS"/>
</dbReference>
<organism evidence="10 11">
    <name type="scientific">Algoriphagus oliviformis</name>
    <dbReference type="NCBI Taxonomy" id="2811231"/>
    <lineage>
        <taxon>Bacteria</taxon>
        <taxon>Pseudomonadati</taxon>
        <taxon>Bacteroidota</taxon>
        <taxon>Cytophagia</taxon>
        <taxon>Cytophagales</taxon>
        <taxon>Cyclobacteriaceae</taxon>
        <taxon>Algoriphagus</taxon>
    </lineage>
</organism>
<evidence type="ECO:0000256" key="1">
    <source>
        <dbReference type="ARBA" id="ARBA00022603"/>
    </source>
</evidence>
<dbReference type="InterPro" id="IPR029063">
    <property type="entry name" value="SAM-dependent_MTases_sf"/>
</dbReference>
<evidence type="ECO:0000256" key="5">
    <source>
        <dbReference type="ARBA" id="ARBA00047422"/>
    </source>
</evidence>
<dbReference type="Proteomes" id="UP000664317">
    <property type="component" value="Unassembled WGS sequence"/>
</dbReference>
<dbReference type="PROSITE" id="PS51679">
    <property type="entry name" value="SAM_MT_C5"/>
    <property type="match status" value="1"/>
</dbReference>
<evidence type="ECO:0000256" key="8">
    <source>
        <dbReference type="RuleBase" id="RU000417"/>
    </source>
</evidence>
<dbReference type="Gene3D" id="3.90.120.10">
    <property type="entry name" value="DNA Methylase, subunit A, domain 2"/>
    <property type="match status" value="1"/>
</dbReference>
<keyword evidence="2 6" id="KW-0808">Transferase</keyword>
<dbReference type="EC" id="2.1.1.37" evidence="8"/>
<feature type="domain" description="Helix-turn-helix" evidence="9">
    <location>
        <begin position="1"/>
        <end position="49"/>
    </location>
</feature>
<dbReference type="PROSITE" id="PS00095">
    <property type="entry name" value="C5_MTASE_2"/>
    <property type="match status" value="1"/>
</dbReference>
<dbReference type="InterPro" id="IPR050390">
    <property type="entry name" value="C5-Methyltransferase"/>
</dbReference>
<evidence type="ECO:0000313" key="11">
    <source>
        <dbReference type="Proteomes" id="UP000664317"/>
    </source>
</evidence>
<evidence type="ECO:0000259" key="9">
    <source>
        <dbReference type="Pfam" id="PF12728"/>
    </source>
</evidence>
<dbReference type="NCBIfam" id="TIGR00675">
    <property type="entry name" value="dcm"/>
    <property type="match status" value="1"/>
</dbReference>
<keyword evidence="1 6" id="KW-0489">Methyltransferase</keyword>
<dbReference type="Pfam" id="PF12728">
    <property type="entry name" value="HTH_17"/>
    <property type="match status" value="1"/>
</dbReference>
<dbReference type="PANTHER" id="PTHR10629:SF52">
    <property type="entry name" value="DNA (CYTOSINE-5)-METHYLTRANSFERASE 1"/>
    <property type="match status" value="1"/>
</dbReference>